<evidence type="ECO:0000256" key="1">
    <source>
        <dbReference type="ARBA" id="ARBA00022676"/>
    </source>
</evidence>
<keyword evidence="3" id="KW-0479">Metal-binding</keyword>
<dbReference type="InterPro" id="IPR002495">
    <property type="entry name" value="Glyco_trans_8"/>
</dbReference>
<dbReference type="Proteomes" id="UP000229095">
    <property type="component" value="Unassembled WGS sequence"/>
</dbReference>
<gene>
    <name evidence="5" type="ORF">CS006_02650</name>
</gene>
<accession>A0A2M9HB98</accession>
<proteinExistence type="predicted"/>
<dbReference type="PANTHER" id="PTHR13778:SF47">
    <property type="entry name" value="LIPOPOLYSACCHARIDE 1,3-GALACTOSYLTRANSFERASE"/>
    <property type="match status" value="1"/>
</dbReference>
<protein>
    <submittedName>
        <fullName evidence="5">Glycosyltransferase</fullName>
    </submittedName>
</protein>
<feature type="domain" description="DUF4422" evidence="4">
    <location>
        <begin position="14"/>
        <end position="252"/>
    </location>
</feature>
<dbReference type="SUPFAM" id="SSF53448">
    <property type="entry name" value="Nucleotide-diphospho-sugar transferases"/>
    <property type="match status" value="1"/>
</dbReference>
<keyword evidence="6" id="KW-1185">Reference proteome</keyword>
<evidence type="ECO:0000313" key="5">
    <source>
        <dbReference type="EMBL" id="PJM74061.1"/>
    </source>
</evidence>
<sequence>MDKTTSDSSPVINIFVASHKDVEYPESSILRPIQVGAENAPVRFKNVLHDDEGDNISDVNPMYCELTAQYWAWKNADADYYGFCHYRRYFDFSGTPHEENIYGEILDDYIDEGTIREYGLDDEHIANQVEGWDVIVSPVNSVRRMDGYANLKAHYSSNKHLHLKDLRHVYDILCRRHPEYRDDADAVLNGHEASFCNMFIMRKDIFFDYCEWLFPLLDEFTATTDMSYYDVEGLRTPGHLAERLLNIYLKHQLRMGKGWKVKHLQCVHFMFPEKTQSLKPLNQARDNVADMNRIVPVVFAADNAYVPMLTTTLYSLMENASRGFHYDLIVLERNISAYNKTLMQNMMAQYPNATLRFFDVDPIIGDYTLTTSNAHISVETYYRFLIQDALPFYDRIIYLDSDLIVNGDVADLYHTNVDGKAIAAVRDLDFLGNLNMPDGKRREYAENKLGMTNPYDYFQAGVLVMNLKEMRKLHSVAEWLTIASDPDYIYNDQDILNQECQGKVVYIDYAWDVMHDCADRVKNIFSFAPAPAYKAYLESRKEPKILHYAGFDKPWKNPWCDFAPLYWQYAQHTPFALQLMAQVAGIEPPHTPAHHERVIAEDSPIRKYADKLAPIGSKQRELLKTVARKVQGKE</sequence>
<dbReference type="RefSeq" id="WP_100510203.1">
    <property type="nucleotide sequence ID" value="NZ_PEBI01000001.1"/>
</dbReference>
<dbReference type="InterPro" id="IPR025536">
    <property type="entry name" value="DUF4422"/>
</dbReference>
<dbReference type="AlphaFoldDB" id="A0A2M9HB98"/>
<comment type="caution">
    <text evidence="5">The sequence shown here is derived from an EMBL/GenBank/DDBJ whole genome shotgun (WGS) entry which is preliminary data.</text>
</comment>
<dbReference type="GO" id="GO:0046872">
    <property type="term" value="F:metal ion binding"/>
    <property type="evidence" value="ECO:0007669"/>
    <property type="project" value="UniProtKB-KW"/>
</dbReference>
<keyword evidence="2 5" id="KW-0808">Transferase</keyword>
<dbReference type="InterPro" id="IPR029044">
    <property type="entry name" value="Nucleotide-diphossugar_trans"/>
</dbReference>
<evidence type="ECO:0000259" key="4">
    <source>
        <dbReference type="Pfam" id="PF14393"/>
    </source>
</evidence>
<dbReference type="EMBL" id="PEBI01000001">
    <property type="protein sequence ID" value="PJM74061.1"/>
    <property type="molecule type" value="Genomic_DNA"/>
</dbReference>
<dbReference type="PANTHER" id="PTHR13778">
    <property type="entry name" value="GLYCOSYLTRANSFERASE 8 DOMAIN-CONTAINING PROTEIN"/>
    <property type="match status" value="1"/>
</dbReference>
<evidence type="ECO:0000256" key="3">
    <source>
        <dbReference type="ARBA" id="ARBA00022723"/>
    </source>
</evidence>
<dbReference type="GO" id="GO:0016757">
    <property type="term" value="F:glycosyltransferase activity"/>
    <property type="evidence" value="ECO:0007669"/>
    <property type="project" value="UniProtKB-KW"/>
</dbReference>
<name>A0A2M9HB98_9BIFI</name>
<dbReference type="Gene3D" id="3.90.550.10">
    <property type="entry name" value="Spore Coat Polysaccharide Biosynthesis Protein SpsA, Chain A"/>
    <property type="match status" value="1"/>
</dbReference>
<dbReference type="Pfam" id="PF01501">
    <property type="entry name" value="Glyco_transf_8"/>
    <property type="match status" value="1"/>
</dbReference>
<dbReference type="Pfam" id="PF14393">
    <property type="entry name" value="DUF4422"/>
    <property type="match status" value="1"/>
</dbReference>
<organism evidence="5 6">
    <name type="scientific">Bifidobacterium primatium</name>
    <dbReference type="NCBI Taxonomy" id="2045438"/>
    <lineage>
        <taxon>Bacteria</taxon>
        <taxon>Bacillati</taxon>
        <taxon>Actinomycetota</taxon>
        <taxon>Actinomycetes</taxon>
        <taxon>Bifidobacteriales</taxon>
        <taxon>Bifidobacteriaceae</taxon>
        <taxon>Bifidobacterium</taxon>
    </lineage>
</organism>
<evidence type="ECO:0000256" key="2">
    <source>
        <dbReference type="ARBA" id="ARBA00022679"/>
    </source>
</evidence>
<dbReference type="CDD" id="cd04194">
    <property type="entry name" value="GT8_A4GalT_like"/>
    <property type="match status" value="1"/>
</dbReference>
<dbReference type="InterPro" id="IPR050748">
    <property type="entry name" value="Glycosyltrans_8_dom-fam"/>
</dbReference>
<evidence type="ECO:0000313" key="6">
    <source>
        <dbReference type="Proteomes" id="UP000229095"/>
    </source>
</evidence>
<keyword evidence="1" id="KW-0328">Glycosyltransferase</keyword>
<reference evidence="5 6" key="1">
    <citation type="submission" date="2017-10" db="EMBL/GenBank/DDBJ databases">
        <title>Draft genome sequences of strains TRE 1, TRE 9, TRE H and TRI 7, isolated from tamarins, belonging to four potential novel Bifidobacterium species.</title>
        <authorList>
            <person name="Mattarelli P."/>
            <person name="Modesto M."/>
            <person name="Puglisi E."/>
            <person name="Morelli L."/>
            <person name="Spezio C."/>
            <person name="Bonetti A."/>
            <person name="Sandri C."/>
        </authorList>
    </citation>
    <scope>NUCLEOTIDE SEQUENCE [LARGE SCALE GENOMIC DNA]</scope>
    <source>
        <strain evidence="6">TRE1</strain>
    </source>
</reference>
<dbReference type="OrthoDB" id="3183633at2"/>